<reference evidence="11" key="2">
    <citation type="journal article" date="2010" name="Genome Res.">
        <title>Population genomic sequencing of Coccidioides fungi reveals recent hybridization and transposon control.</title>
        <authorList>
            <person name="Neafsey D.E."/>
            <person name="Barker B.M."/>
            <person name="Sharpton T.J."/>
            <person name="Stajich J.E."/>
            <person name="Park D.J."/>
            <person name="Whiston E."/>
            <person name="Hung C.-Y."/>
            <person name="McMahan C."/>
            <person name="White J."/>
            <person name="Sykes S."/>
            <person name="Heiman D."/>
            <person name="Young S."/>
            <person name="Zeng Q."/>
            <person name="Abouelleil A."/>
            <person name="Aftuck L."/>
            <person name="Bessette D."/>
            <person name="Brown A."/>
            <person name="FitzGerald M."/>
            <person name="Lui A."/>
            <person name="Macdonald J.P."/>
            <person name="Priest M."/>
            <person name="Orbach M.J."/>
            <person name="Galgiani J.N."/>
            <person name="Kirkland T.N."/>
            <person name="Cole G.T."/>
            <person name="Birren B.W."/>
            <person name="Henn M.R."/>
            <person name="Taylor J.W."/>
            <person name="Rounsley S.D."/>
        </authorList>
    </citation>
    <scope>GENOME REANNOTATION</scope>
    <source>
        <strain evidence="11">RS</strain>
    </source>
</reference>
<evidence type="ECO:0000256" key="2">
    <source>
        <dbReference type="ARBA" id="ARBA00007353"/>
    </source>
</evidence>
<keyword evidence="3" id="KW-0808">Transferase</keyword>
<gene>
    <name evidence="10" type="ORF">CIMG_12293</name>
</gene>
<dbReference type="VEuPathDB" id="FungiDB:CIMG_12293"/>
<dbReference type="AlphaFoldDB" id="A0A0D8JYJ8"/>
<evidence type="ECO:0000256" key="3">
    <source>
        <dbReference type="ARBA" id="ARBA00022679"/>
    </source>
</evidence>
<dbReference type="Proteomes" id="UP000001261">
    <property type="component" value="Unassembled WGS sequence"/>
</dbReference>
<comment type="catalytic activity">
    <reaction evidence="9">
        <text>S-methyl-5'-thioadenosine + phosphate = 5-(methylsulfanyl)-alpha-D-ribose 1-phosphate + adenine</text>
        <dbReference type="Rhea" id="RHEA:11852"/>
        <dbReference type="ChEBI" id="CHEBI:16708"/>
        <dbReference type="ChEBI" id="CHEBI:17509"/>
        <dbReference type="ChEBI" id="CHEBI:43474"/>
        <dbReference type="ChEBI" id="CHEBI:58533"/>
        <dbReference type="EC" id="2.4.2.28"/>
    </reaction>
    <physiologicalReaction direction="left-to-right" evidence="9">
        <dbReference type="Rhea" id="RHEA:11853"/>
    </physiologicalReaction>
</comment>
<dbReference type="CDD" id="cd16833">
    <property type="entry name" value="YfiH"/>
    <property type="match status" value="1"/>
</dbReference>
<evidence type="ECO:0000256" key="7">
    <source>
        <dbReference type="ARBA" id="ARBA00047989"/>
    </source>
</evidence>
<organism evidence="10 11">
    <name type="scientific">Coccidioides immitis (strain RS)</name>
    <name type="common">Valley fever fungus</name>
    <dbReference type="NCBI Taxonomy" id="246410"/>
    <lineage>
        <taxon>Eukaryota</taxon>
        <taxon>Fungi</taxon>
        <taxon>Dikarya</taxon>
        <taxon>Ascomycota</taxon>
        <taxon>Pezizomycotina</taxon>
        <taxon>Eurotiomycetes</taxon>
        <taxon>Eurotiomycetidae</taxon>
        <taxon>Onygenales</taxon>
        <taxon>Onygenaceae</taxon>
        <taxon>Coccidioides</taxon>
    </lineage>
</organism>
<comment type="catalytic activity">
    <reaction evidence="1">
        <text>inosine + phosphate = alpha-D-ribose 1-phosphate + hypoxanthine</text>
        <dbReference type="Rhea" id="RHEA:27646"/>
        <dbReference type="ChEBI" id="CHEBI:17368"/>
        <dbReference type="ChEBI" id="CHEBI:17596"/>
        <dbReference type="ChEBI" id="CHEBI:43474"/>
        <dbReference type="ChEBI" id="CHEBI:57720"/>
        <dbReference type="EC" id="2.4.2.1"/>
    </reaction>
    <physiologicalReaction direction="left-to-right" evidence="1">
        <dbReference type="Rhea" id="RHEA:27647"/>
    </physiologicalReaction>
</comment>
<keyword evidence="6" id="KW-0862">Zinc</keyword>
<evidence type="ECO:0000256" key="9">
    <source>
        <dbReference type="ARBA" id="ARBA00049893"/>
    </source>
</evidence>
<dbReference type="KEGG" id="cim:CIMG_12293"/>
<dbReference type="PANTHER" id="PTHR30616:SF2">
    <property type="entry name" value="PURINE NUCLEOSIDE PHOSPHORYLASE LACC1"/>
    <property type="match status" value="1"/>
</dbReference>
<dbReference type="Pfam" id="PF02578">
    <property type="entry name" value="Cu-oxidase_4"/>
    <property type="match status" value="1"/>
</dbReference>
<dbReference type="GO" id="GO:0016787">
    <property type="term" value="F:hydrolase activity"/>
    <property type="evidence" value="ECO:0007669"/>
    <property type="project" value="UniProtKB-KW"/>
</dbReference>
<accession>A0A0D8JYJ8</accession>
<dbReference type="RefSeq" id="XP_012213753.1">
    <property type="nucleotide sequence ID" value="XM_012358330.1"/>
</dbReference>
<dbReference type="EMBL" id="GG704915">
    <property type="protein sequence ID" value="KJF61333.1"/>
    <property type="molecule type" value="Genomic_DNA"/>
</dbReference>
<dbReference type="SUPFAM" id="SSF64438">
    <property type="entry name" value="CNF1/YfiH-like putative cysteine hydrolases"/>
    <property type="match status" value="1"/>
</dbReference>
<dbReference type="GO" id="GO:0005507">
    <property type="term" value="F:copper ion binding"/>
    <property type="evidence" value="ECO:0007669"/>
    <property type="project" value="TreeGrafter"/>
</dbReference>
<keyword evidence="11" id="KW-1185">Reference proteome</keyword>
<evidence type="ECO:0000256" key="8">
    <source>
        <dbReference type="ARBA" id="ARBA00048968"/>
    </source>
</evidence>
<dbReference type="OMA" id="SHRRICA"/>
<reference evidence="11" key="1">
    <citation type="journal article" date="2009" name="Genome Res.">
        <title>Comparative genomic analyses of the human fungal pathogens Coccidioides and their relatives.</title>
        <authorList>
            <person name="Sharpton T.J."/>
            <person name="Stajich J.E."/>
            <person name="Rounsley S.D."/>
            <person name="Gardner M.J."/>
            <person name="Wortman J.R."/>
            <person name="Jordar V.S."/>
            <person name="Maiti R."/>
            <person name="Kodira C.D."/>
            <person name="Neafsey D.E."/>
            <person name="Zeng Q."/>
            <person name="Hung C.-Y."/>
            <person name="McMahan C."/>
            <person name="Muszewska A."/>
            <person name="Grynberg M."/>
            <person name="Mandel M.A."/>
            <person name="Kellner E.M."/>
            <person name="Barker B.M."/>
            <person name="Galgiani J.N."/>
            <person name="Orbach M.J."/>
            <person name="Kirkland T.N."/>
            <person name="Cole G.T."/>
            <person name="Henn M.R."/>
            <person name="Birren B.W."/>
            <person name="Taylor J.W."/>
        </authorList>
    </citation>
    <scope>NUCLEOTIDE SEQUENCE [LARGE SCALE GENOMIC DNA]</scope>
    <source>
        <strain evidence="11">RS</strain>
    </source>
</reference>
<dbReference type="STRING" id="246410.A0A0D8JYJ8"/>
<dbReference type="Gene3D" id="3.60.140.10">
    <property type="entry name" value="CNF1/YfiH-like putative cysteine hydrolases"/>
    <property type="match status" value="1"/>
</dbReference>
<sequence length="338" mass="37074">MRATSIPMLSPIFHASGLDSHRRICAAFTGKGTSLEANHSFSFRPPPTTGDGGDHSDYFAQNLKCLATQLGFDSRRLTWPNGGWPHSGQAIIAEDFEWISNKRTGGIMPVERSSSSNDPKAVTYDGVVTRSPQFVLGVQGADCPSIFLYAPESGVIGLAHAGWKPLVRGVVSNTVNAMVACGADRNDISAYIGPGIGDRYTQFHWDDEMEPHIRDVFIQAGREDLLNDSIVRHEMTESDRQELALALGKEVPPGTSFKLSTLAVCELERNGVNHQKITESGGSTIVDRHPSTDMEPKGAFRYQSYRREWPKHGLSMSVLFLKPGSQTELVDGERKTDL</sequence>
<dbReference type="GO" id="GO:0017061">
    <property type="term" value="F:S-methyl-5-thioadenosine phosphorylase activity"/>
    <property type="evidence" value="ECO:0007669"/>
    <property type="project" value="UniProtKB-EC"/>
</dbReference>
<comment type="similarity">
    <text evidence="2">Belongs to the purine nucleoside phosphorylase YfiH/LACC1 family.</text>
</comment>
<evidence type="ECO:0000313" key="10">
    <source>
        <dbReference type="EMBL" id="KJF61333.1"/>
    </source>
</evidence>
<evidence type="ECO:0000256" key="5">
    <source>
        <dbReference type="ARBA" id="ARBA00022801"/>
    </source>
</evidence>
<comment type="catalytic activity">
    <reaction evidence="8">
        <text>adenosine + phosphate = alpha-D-ribose 1-phosphate + adenine</text>
        <dbReference type="Rhea" id="RHEA:27642"/>
        <dbReference type="ChEBI" id="CHEBI:16335"/>
        <dbReference type="ChEBI" id="CHEBI:16708"/>
        <dbReference type="ChEBI" id="CHEBI:43474"/>
        <dbReference type="ChEBI" id="CHEBI:57720"/>
        <dbReference type="EC" id="2.4.2.1"/>
    </reaction>
    <physiologicalReaction direction="left-to-right" evidence="8">
        <dbReference type="Rhea" id="RHEA:27643"/>
    </physiologicalReaction>
</comment>
<dbReference type="OrthoDB" id="10055554at2759"/>
<protein>
    <submittedName>
        <fullName evidence="10">Uncharacterized protein</fullName>
    </submittedName>
</protein>
<evidence type="ECO:0000256" key="1">
    <source>
        <dbReference type="ARBA" id="ARBA00000553"/>
    </source>
</evidence>
<dbReference type="PANTHER" id="PTHR30616">
    <property type="entry name" value="UNCHARACTERIZED PROTEIN YFIH"/>
    <property type="match status" value="1"/>
</dbReference>
<dbReference type="GeneID" id="24164075"/>
<evidence type="ECO:0000313" key="11">
    <source>
        <dbReference type="Proteomes" id="UP000001261"/>
    </source>
</evidence>
<proteinExistence type="inferred from homology"/>
<dbReference type="InterPro" id="IPR038371">
    <property type="entry name" value="Cu_polyphenol_OxRdtase_sf"/>
</dbReference>
<name>A0A0D8JYJ8_COCIM</name>
<evidence type="ECO:0000256" key="4">
    <source>
        <dbReference type="ARBA" id="ARBA00022723"/>
    </source>
</evidence>
<dbReference type="InParanoid" id="A0A0D8JYJ8"/>
<keyword evidence="4" id="KW-0479">Metal-binding</keyword>
<keyword evidence="5" id="KW-0378">Hydrolase</keyword>
<evidence type="ECO:0000256" key="6">
    <source>
        <dbReference type="ARBA" id="ARBA00022833"/>
    </source>
</evidence>
<dbReference type="InterPro" id="IPR003730">
    <property type="entry name" value="Cu_polyphenol_OxRdtase"/>
</dbReference>
<dbReference type="InterPro" id="IPR011324">
    <property type="entry name" value="Cytotoxic_necrot_fac-like_cat"/>
</dbReference>
<comment type="catalytic activity">
    <reaction evidence="7">
        <text>adenosine + H2O + H(+) = inosine + NH4(+)</text>
        <dbReference type="Rhea" id="RHEA:24408"/>
        <dbReference type="ChEBI" id="CHEBI:15377"/>
        <dbReference type="ChEBI" id="CHEBI:15378"/>
        <dbReference type="ChEBI" id="CHEBI:16335"/>
        <dbReference type="ChEBI" id="CHEBI:17596"/>
        <dbReference type="ChEBI" id="CHEBI:28938"/>
        <dbReference type="EC" id="3.5.4.4"/>
    </reaction>
    <physiologicalReaction direction="left-to-right" evidence="7">
        <dbReference type="Rhea" id="RHEA:24409"/>
    </physiologicalReaction>
</comment>